<dbReference type="InterPro" id="IPR025870">
    <property type="entry name" value="Glyoxalase-like_dom"/>
</dbReference>
<name>A0ABY7SLC0_9RHOB</name>
<reference evidence="2 3" key="1">
    <citation type="submission" date="2021-01" db="EMBL/GenBank/DDBJ databases">
        <title>Biogeographic distribution of Paracoccus.</title>
        <authorList>
            <person name="Hollensteiner J."/>
            <person name="Leineberger J."/>
            <person name="Brinkhoff T."/>
            <person name="Daniel R."/>
        </authorList>
    </citation>
    <scope>NUCLEOTIDE SEQUENCE [LARGE SCALE GENOMIC DNA]</scope>
    <source>
        <strain evidence="2 3">KCTC 22803</strain>
    </source>
</reference>
<organism evidence="2 3">
    <name type="scientific">Paracoccus fistulariae</name>
    <dbReference type="NCBI Taxonomy" id="658446"/>
    <lineage>
        <taxon>Bacteria</taxon>
        <taxon>Pseudomonadati</taxon>
        <taxon>Pseudomonadota</taxon>
        <taxon>Alphaproteobacteria</taxon>
        <taxon>Rhodobacterales</taxon>
        <taxon>Paracoccaceae</taxon>
        <taxon>Paracoccus</taxon>
    </lineage>
</organism>
<evidence type="ECO:0000313" key="3">
    <source>
        <dbReference type="Proteomes" id="UP001219349"/>
    </source>
</evidence>
<evidence type="ECO:0000313" key="2">
    <source>
        <dbReference type="EMBL" id="WCR07654.1"/>
    </source>
</evidence>
<keyword evidence="3" id="KW-1185">Reference proteome</keyword>
<protein>
    <submittedName>
        <fullName evidence="2">VOC family protein</fullName>
    </submittedName>
</protein>
<dbReference type="Gene3D" id="3.10.180.10">
    <property type="entry name" value="2,3-Dihydroxybiphenyl 1,2-Dioxygenase, domain 1"/>
    <property type="match status" value="1"/>
</dbReference>
<gene>
    <name evidence="2" type="ORF">JHX87_02050</name>
</gene>
<dbReference type="InterPro" id="IPR029068">
    <property type="entry name" value="Glyas_Bleomycin-R_OHBP_Dase"/>
</dbReference>
<sequence length="190" mass="20420">MTPAFAFDHIAIATRSLTEGAAWLRDRLGVDASPGGKHPLMGTHNRLLSLGPGAYLELLAFDPDAVAAPQYRWFGLDDFDGAPRLAGWVMRADLDQTPAPPGSRAVALSRGDLHWRLTLPDSGQMPHAGAAPMLIDWGDSRHPADSLPDHGIRLQRLTLPLPTTPLDDPRIVTGAAFTASLWTPQGTVLL</sequence>
<proteinExistence type="predicted"/>
<dbReference type="EMBL" id="CP067136">
    <property type="protein sequence ID" value="WCR07654.1"/>
    <property type="molecule type" value="Genomic_DNA"/>
</dbReference>
<feature type="domain" description="Glyoxalase-like" evidence="1">
    <location>
        <begin position="7"/>
        <end position="159"/>
    </location>
</feature>
<dbReference type="RefSeq" id="WP_271884809.1">
    <property type="nucleotide sequence ID" value="NZ_CP067136.1"/>
</dbReference>
<accession>A0ABY7SLC0</accession>
<dbReference type="Proteomes" id="UP001219349">
    <property type="component" value="Chromosome"/>
</dbReference>
<dbReference type="Pfam" id="PF13468">
    <property type="entry name" value="Glyoxalase_3"/>
    <property type="match status" value="1"/>
</dbReference>
<dbReference type="SUPFAM" id="SSF54593">
    <property type="entry name" value="Glyoxalase/Bleomycin resistance protein/Dihydroxybiphenyl dioxygenase"/>
    <property type="match status" value="1"/>
</dbReference>
<evidence type="ECO:0000259" key="1">
    <source>
        <dbReference type="Pfam" id="PF13468"/>
    </source>
</evidence>